<dbReference type="EMBL" id="CP081297">
    <property type="protein sequence ID" value="QZD87257.1"/>
    <property type="molecule type" value="Genomic_DNA"/>
</dbReference>
<dbReference type="Proteomes" id="UP000824280">
    <property type="component" value="Chromosome"/>
</dbReference>
<gene>
    <name evidence="1" type="ORF">K3166_00645</name>
</gene>
<dbReference type="RefSeq" id="WP_221422796.1">
    <property type="nucleotide sequence ID" value="NZ_CP081297.1"/>
</dbReference>
<organism evidence="1 2">
    <name type="scientific">Qipengyuania psychrotolerans</name>
    <dbReference type="NCBI Taxonomy" id="2867238"/>
    <lineage>
        <taxon>Bacteria</taxon>
        <taxon>Pseudomonadati</taxon>
        <taxon>Pseudomonadota</taxon>
        <taxon>Alphaproteobacteria</taxon>
        <taxon>Sphingomonadales</taxon>
        <taxon>Erythrobacteraceae</taxon>
        <taxon>Qipengyuania</taxon>
    </lineage>
</organism>
<keyword evidence="2" id="KW-1185">Reference proteome</keyword>
<protein>
    <submittedName>
        <fullName evidence="1">Uncharacterized protein</fullName>
    </submittedName>
</protein>
<name>A0ABX8ZE27_9SPHN</name>
<sequence>MTAEVHRVSSEVLRVALKPTPLETVTAFGHTRQAGAEIVEGTPAQALPNDGASEQGPIVAMSERSTFAAANDSGIIPLSYSLEPAFNPGPDGLRVSKPIALQGGDETQLALYLLNGTRIEVAREDLASALTRLGAAEKAKNLPDLERMSLEQVRRAGLDLRYDAIRDRLMLVQ</sequence>
<evidence type="ECO:0000313" key="2">
    <source>
        <dbReference type="Proteomes" id="UP000824280"/>
    </source>
</evidence>
<proteinExistence type="predicted"/>
<evidence type="ECO:0000313" key="1">
    <source>
        <dbReference type="EMBL" id="QZD87257.1"/>
    </source>
</evidence>
<accession>A0ABX8ZE27</accession>
<reference evidence="1 2" key="1">
    <citation type="submission" date="2021-08" db="EMBL/GenBank/DDBJ databases">
        <title>Comparative Genomics Analysis of the Genus Qipengyuania Reveals Extensive Genetic Diversity and Metabolic Versatility, Including the Description of Fifteen Novel Species.</title>
        <authorList>
            <person name="Liu Y."/>
        </authorList>
    </citation>
    <scope>NUCLEOTIDE SEQUENCE [LARGE SCALE GENOMIC DNA]</scope>
    <source>
        <strain evidence="1 2">1XM2-8</strain>
    </source>
</reference>